<dbReference type="Proteomes" id="UP000664209">
    <property type="component" value="Unassembled WGS sequence"/>
</dbReference>
<accession>A0A939LPF6</accession>
<dbReference type="InterPro" id="IPR045582">
    <property type="entry name" value="Trehalase-like_N"/>
</dbReference>
<dbReference type="InterPro" id="IPR012341">
    <property type="entry name" value="6hp_glycosidase-like_sf"/>
</dbReference>
<dbReference type="Pfam" id="PF00723">
    <property type="entry name" value="Glyco_hydro_15"/>
    <property type="match status" value="1"/>
</dbReference>
<dbReference type="Pfam" id="PF19291">
    <property type="entry name" value="TREH_N"/>
    <property type="match status" value="1"/>
</dbReference>
<dbReference type="AlphaFoldDB" id="A0A939LPF6"/>
<evidence type="ECO:0000313" key="5">
    <source>
        <dbReference type="Proteomes" id="UP000664209"/>
    </source>
</evidence>
<evidence type="ECO:0000313" key="4">
    <source>
        <dbReference type="EMBL" id="MBO1751469.1"/>
    </source>
</evidence>
<dbReference type="GO" id="GO:0005975">
    <property type="term" value="P:carbohydrate metabolic process"/>
    <property type="evidence" value="ECO:0007669"/>
    <property type="project" value="InterPro"/>
</dbReference>
<dbReference type="GO" id="GO:0004553">
    <property type="term" value="F:hydrolase activity, hydrolyzing O-glycosyl compounds"/>
    <property type="evidence" value="ECO:0007669"/>
    <property type="project" value="TreeGrafter"/>
</dbReference>
<reference evidence="4" key="1">
    <citation type="submission" date="2021-03" db="EMBL/GenBank/DDBJ databases">
        <title>Actinotalea soli sp. nov., isolated from soil.</title>
        <authorList>
            <person name="Ping W."/>
            <person name="Zhang J."/>
        </authorList>
    </citation>
    <scope>NUCLEOTIDE SEQUENCE</scope>
    <source>
        <strain evidence="4">BY-33</strain>
    </source>
</reference>
<proteinExistence type="predicted"/>
<dbReference type="PANTHER" id="PTHR31616:SF0">
    <property type="entry name" value="GLUCAN 1,4-ALPHA-GLUCOSIDASE"/>
    <property type="match status" value="1"/>
</dbReference>
<dbReference type="InterPro" id="IPR008928">
    <property type="entry name" value="6-hairpin_glycosidase_sf"/>
</dbReference>
<feature type="compositionally biased region" description="Basic and acidic residues" evidence="1">
    <location>
        <begin position="10"/>
        <end position="29"/>
    </location>
</feature>
<keyword evidence="5" id="KW-1185">Reference proteome</keyword>
<dbReference type="EMBL" id="JAGEMK010000002">
    <property type="protein sequence ID" value="MBO1751469.1"/>
    <property type="molecule type" value="Genomic_DNA"/>
</dbReference>
<evidence type="ECO:0000259" key="3">
    <source>
        <dbReference type="Pfam" id="PF19291"/>
    </source>
</evidence>
<dbReference type="SUPFAM" id="SSF48208">
    <property type="entry name" value="Six-hairpin glycosidases"/>
    <property type="match status" value="1"/>
</dbReference>
<keyword evidence="4" id="KW-0378">Hydrolase</keyword>
<evidence type="ECO:0000256" key="1">
    <source>
        <dbReference type="SAM" id="MobiDB-lite"/>
    </source>
</evidence>
<dbReference type="PANTHER" id="PTHR31616">
    <property type="entry name" value="TREHALASE"/>
    <property type="match status" value="1"/>
</dbReference>
<organism evidence="4 5">
    <name type="scientific">Actinotalea soli</name>
    <dbReference type="NCBI Taxonomy" id="2819234"/>
    <lineage>
        <taxon>Bacteria</taxon>
        <taxon>Bacillati</taxon>
        <taxon>Actinomycetota</taxon>
        <taxon>Actinomycetes</taxon>
        <taxon>Micrococcales</taxon>
        <taxon>Cellulomonadaceae</taxon>
        <taxon>Actinotalea</taxon>
    </lineage>
</organism>
<protein>
    <submittedName>
        <fullName evidence="4">Glycoside hydrolase family 15 protein</fullName>
    </submittedName>
</protein>
<dbReference type="RefSeq" id="WP_208055122.1">
    <property type="nucleotide sequence ID" value="NZ_JAGEMK010000002.1"/>
</dbReference>
<dbReference type="Gene3D" id="1.50.10.10">
    <property type="match status" value="1"/>
</dbReference>
<evidence type="ECO:0000259" key="2">
    <source>
        <dbReference type="Pfam" id="PF00723"/>
    </source>
</evidence>
<dbReference type="InterPro" id="IPR011613">
    <property type="entry name" value="GH15-like"/>
</dbReference>
<sequence length="620" mass="67790">MNDQPLDNLDGDRDHATAGSGHDGEDHLRAPAPRVDGYAPLRSYAAIGDGRTVALIAEDGRIDWYPTPDLHSPPAFAAVLDEEDGGQVDLAPVDEYRMRRAYVVGTNVLVTTFVTATGTVRVTDSLNTGVAGRLPWSELGRRVEGVEGEVSMAWRVAPGTMFGERSPWVEHSPHGPVLRAGCVTVAVPTLGEMTTVAQEQDISGVFTTSPGSRHLVGLAATHDEPVHVPVPEDVDAGIDRTIANWRVWSREFHYDGPWGKAVQRSALALKLLIQSATGSVAAAATTSLPESWAGGKNWDYRYSWHRDTAHTVDALFGFGLREETHAAISWTLRTLRNPDMQVFYELDGSEPRPPRELDLPGWRGVGPVVDGNPAARQLQLGVYGDVMGVVRTYVDHGHLLDAETARTLAALADAACDAWRRPDSGMWELPELRHYTTSKLGCWQALRCAAHLAEEGHLPASPDRWAAEAERIRAWVERECWSPELQAYVMYPGSDSLDTSILLHAHSGFDRTERMSTTIDALRRELGHGPHLYRYTGMREEEGAFVACGFWGVAALAQVGRTEEARQWMDELLETANDVGIWTEMIDPGTGEFLGNLPQALSHLALIEAATALGSGLEGR</sequence>
<name>A0A939LPF6_9CELL</name>
<gene>
    <name evidence="4" type="ORF">J4G33_06590</name>
</gene>
<feature type="region of interest" description="Disordered" evidence="1">
    <location>
        <begin position="1"/>
        <end position="34"/>
    </location>
</feature>
<feature type="domain" description="Trehalase-like N-terminal" evidence="3">
    <location>
        <begin position="41"/>
        <end position="162"/>
    </location>
</feature>
<comment type="caution">
    <text evidence="4">The sequence shown here is derived from an EMBL/GenBank/DDBJ whole genome shotgun (WGS) entry which is preliminary data.</text>
</comment>
<feature type="domain" description="GH15-like" evidence="2">
    <location>
        <begin position="260"/>
        <end position="610"/>
    </location>
</feature>